<feature type="region of interest" description="Disordered" evidence="1">
    <location>
        <begin position="34"/>
        <end position="54"/>
    </location>
</feature>
<dbReference type="EMBL" id="QYUN01000002">
    <property type="protein sequence ID" value="RJG05545.1"/>
    <property type="molecule type" value="Genomic_DNA"/>
</dbReference>
<evidence type="ECO:0000313" key="3">
    <source>
        <dbReference type="Proteomes" id="UP000285190"/>
    </source>
</evidence>
<name>A0A418WZP9_9BURK</name>
<dbReference type="OrthoDB" id="8757904at2"/>
<organism evidence="2 3">
    <name type="scientific">Noviherbaspirillum cavernae</name>
    <dbReference type="NCBI Taxonomy" id="2320862"/>
    <lineage>
        <taxon>Bacteria</taxon>
        <taxon>Pseudomonadati</taxon>
        <taxon>Pseudomonadota</taxon>
        <taxon>Betaproteobacteria</taxon>
        <taxon>Burkholderiales</taxon>
        <taxon>Oxalobacteraceae</taxon>
        <taxon>Noviherbaspirillum</taxon>
    </lineage>
</organism>
<accession>A0A418WZP9</accession>
<sequence>MKALTIKDLSITEELDVKGMSAVRGGCYGGVKMPHPGSYKQPSTPSYPSSTTTTNVSIDQANNQFQSNATGNGSAVFGGGIFAFNNQQGFNSIG</sequence>
<feature type="compositionally biased region" description="Low complexity" evidence="1">
    <location>
        <begin position="42"/>
        <end position="54"/>
    </location>
</feature>
<dbReference type="Proteomes" id="UP000285190">
    <property type="component" value="Unassembled WGS sequence"/>
</dbReference>
<evidence type="ECO:0000313" key="2">
    <source>
        <dbReference type="EMBL" id="RJG05545.1"/>
    </source>
</evidence>
<proteinExistence type="predicted"/>
<evidence type="ECO:0000256" key="1">
    <source>
        <dbReference type="SAM" id="MobiDB-lite"/>
    </source>
</evidence>
<comment type="caution">
    <text evidence="2">The sequence shown here is derived from an EMBL/GenBank/DDBJ whole genome shotgun (WGS) entry which is preliminary data.</text>
</comment>
<keyword evidence="3" id="KW-1185">Reference proteome</keyword>
<dbReference type="RefSeq" id="WP_119737336.1">
    <property type="nucleotide sequence ID" value="NZ_QYUN01000002.1"/>
</dbReference>
<protein>
    <submittedName>
        <fullName evidence="2">Uncharacterized protein</fullName>
    </submittedName>
</protein>
<gene>
    <name evidence="2" type="ORF">D3870_05515</name>
</gene>
<reference evidence="2 3" key="1">
    <citation type="submission" date="2018-09" db="EMBL/GenBank/DDBJ databases">
        <authorList>
            <person name="Zhu H."/>
        </authorList>
    </citation>
    <scope>NUCLEOTIDE SEQUENCE [LARGE SCALE GENOMIC DNA]</scope>
    <source>
        <strain evidence="2 3">K2R10-39</strain>
    </source>
</reference>
<dbReference type="AlphaFoldDB" id="A0A418WZP9"/>